<dbReference type="OrthoDB" id="5961at2759"/>
<reference evidence="4" key="2">
    <citation type="submission" date="2021-01" db="EMBL/GenBank/DDBJ databases">
        <authorList>
            <person name="Schikora-Tamarit M.A."/>
        </authorList>
    </citation>
    <scope>NUCLEOTIDE SEQUENCE</scope>
    <source>
        <strain evidence="4">CBS6075</strain>
    </source>
</reference>
<feature type="region of interest" description="Disordered" evidence="1">
    <location>
        <begin position="76"/>
        <end position="153"/>
    </location>
</feature>
<organism evidence="4 5">
    <name type="scientific">Ogataea philodendri</name>
    <dbReference type="NCBI Taxonomy" id="1378263"/>
    <lineage>
        <taxon>Eukaryota</taxon>
        <taxon>Fungi</taxon>
        <taxon>Dikarya</taxon>
        <taxon>Ascomycota</taxon>
        <taxon>Saccharomycotina</taxon>
        <taxon>Pichiomycetes</taxon>
        <taxon>Pichiales</taxon>
        <taxon>Pichiaceae</taxon>
        <taxon>Ogataea</taxon>
    </lineage>
</organism>
<feature type="transmembrane region" description="Helical" evidence="2">
    <location>
        <begin position="187"/>
        <end position="212"/>
    </location>
</feature>
<keyword evidence="2" id="KW-1133">Transmembrane helix</keyword>
<evidence type="ECO:0000313" key="5">
    <source>
        <dbReference type="Proteomes" id="UP000769157"/>
    </source>
</evidence>
<dbReference type="EMBL" id="JAEUBE010000087">
    <property type="protein sequence ID" value="KAH3670737.1"/>
    <property type="molecule type" value="Genomic_DNA"/>
</dbReference>
<dbReference type="GO" id="GO:0031965">
    <property type="term" value="C:nuclear membrane"/>
    <property type="evidence" value="ECO:0007669"/>
    <property type="project" value="InterPro"/>
</dbReference>
<proteinExistence type="predicted"/>
<evidence type="ECO:0000256" key="2">
    <source>
        <dbReference type="SAM" id="Phobius"/>
    </source>
</evidence>
<dbReference type="InterPro" id="IPR018767">
    <property type="entry name" value="Brl1/Brr6_dom"/>
</dbReference>
<dbReference type="InterPro" id="IPR040202">
    <property type="entry name" value="Brl1/Brr6"/>
</dbReference>
<gene>
    <name evidence="4" type="ORF">OGAPHI_001252</name>
</gene>
<evidence type="ECO:0000256" key="1">
    <source>
        <dbReference type="SAM" id="MobiDB-lite"/>
    </source>
</evidence>
<dbReference type="PANTHER" id="PTHR28136:SF1">
    <property type="entry name" value="NUCLEUS EXPORT PROTEIN BRL1"/>
    <property type="match status" value="1"/>
</dbReference>
<dbReference type="SMART" id="SM01042">
    <property type="entry name" value="Brr6_like_C_C"/>
    <property type="match status" value="1"/>
</dbReference>
<protein>
    <recommendedName>
        <fullName evidence="3">Brl1/Brr6 domain-containing protein</fullName>
    </recommendedName>
</protein>
<dbReference type="RefSeq" id="XP_046064162.1">
    <property type="nucleotide sequence ID" value="XM_046201994.1"/>
</dbReference>
<keyword evidence="5" id="KW-1185">Reference proteome</keyword>
<feature type="transmembrane region" description="Helical" evidence="2">
    <location>
        <begin position="296"/>
        <end position="314"/>
    </location>
</feature>
<dbReference type="AlphaFoldDB" id="A0A9P8PGB5"/>
<evidence type="ECO:0000259" key="3">
    <source>
        <dbReference type="SMART" id="SM01042"/>
    </source>
</evidence>
<feature type="region of interest" description="Disordered" evidence="1">
    <location>
        <begin position="496"/>
        <end position="515"/>
    </location>
</feature>
<sequence length="564" mass="62447">MSPSGSLDGDLRVDLTPVQNHMPHERREITETLRKAQLGQTLAPEKLNNNYNYLGSKDNSTPLSFASANKTPVSILKNSSLSPDRKSVSEDFVNSQPGLRMSKTQDGHLNPVKGAYNVFDKRFPTSGSPMNLTNRKRRRLSNTNPRPSLETNKSTILQQAAPKQQKSYSKLVYTLLSDPQCASNLTLVVQILLNTLVFVSFATMVLFSFLAIKHDADRKIQGYSNKLMHEISLCKREYFRNNCSPELRVPALEEPCNEWDNCMNRDPESVITTVAYFEIMADCMNAFFHNLSFRTLFGLILLILFLVLVPNVLFNKFRSSKTTTTNNYYTFNPDQSNANASQISQMSPLRSPTRSPQRILDSSVYFTPPAALLLRDDSAKVTGSSVRFDTNVSYHEIPGLEASPLSRWRPGKVLVEEEWLCLVYLDAEPSVSVPEGAVVVEIAVQIAFRLEECCFDISVAEAGRIVVKVVLLAQAWQPQEKQTTFGVFTGLCNRASPKDGKAESPPGTGRSLMEDGPRLDWDWTLAHEAVGGRAGMFSSSWAEAGAGDGVGTADTGSGEGCSSW</sequence>
<dbReference type="GO" id="GO:0055088">
    <property type="term" value="P:lipid homeostasis"/>
    <property type="evidence" value="ECO:0007669"/>
    <property type="project" value="InterPro"/>
</dbReference>
<evidence type="ECO:0000313" key="4">
    <source>
        <dbReference type="EMBL" id="KAH3670737.1"/>
    </source>
</evidence>
<dbReference type="PANTHER" id="PTHR28136">
    <property type="entry name" value="NUCLEUS EXPORT PROTEIN BRR6"/>
    <property type="match status" value="1"/>
</dbReference>
<keyword evidence="2" id="KW-0812">Transmembrane</keyword>
<dbReference type="Pfam" id="PF10104">
    <property type="entry name" value="Brr6_like_C_C"/>
    <property type="match status" value="1"/>
</dbReference>
<dbReference type="GeneID" id="70233220"/>
<accession>A0A9P8PGB5</accession>
<dbReference type="GO" id="GO:0006998">
    <property type="term" value="P:nuclear envelope organization"/>
    <property type="evidence" value="ECO:0007669"/>
    <property type="project" value="InterPro"/>
</dbReference>
<reference evidence="4" key="1">
    <citation type="journal article" date="2021" name="Open Biol.">
        <title>Shared evolutionary footprints suggest mitochondrial oxidative damage underlies multiple complex I losses in fungi.</title>
        <authorList>
            <person name="Schikora-Tamarit M.A."/>
            <person name="Marcet-Houben M."/>
            <person name="Nosek J."/>
            <person name="Gabaldon T."/>
        </authorList>
    </citation>
    <scope>NUCLEOTIDE SEQUENCE</scope>
    <source>
        <strain evidence="4">CBS6075</strain>
    </source>
</reference>
<feature type="domain" description="Brl1/Brr6" evidence="3">
    <location>
        <begin position="185"/>
        <end position="318"/>
    </location>
</feature>
<name>A0A9P8PGB5_9ASCO</name>
<comment type="caution">
    <text evidence="4">The sequence shown here is derived from an EMBL/GenBank/DDBJ whole genome shotgun (WGS) entry which is preliminary data.</text>
</comment>
<feature type="compositionally biased region" description="Polar residues" evidence="1">
    <location>
        <begin position="141"/>
        <end position="153"/>
    </location>
</feature>
<keyword evidence="2" id="KW-0472">Membrane</keyword>
<dbReference type="Proteomes" id="UP000769157">
    <property type="component" value="Unassembled WGS sequence"/>
</dbReference>